<sequence length="252" mass="27832">MKHHLIVLLLIVVIASGCISGESGRSTKTSPTPTTTLLPAGEPRNYTQEELLQNLDRITFLRFREETTGVTVVIIGNANQTMEIKGSKVGYVDIARRRAEVNSTATVGPSTIKSRIIVTNESAYFEFAGRGENLTEPEAVEKLWESTNVLEVVRRYLTELEPFNVDFMNGTQEFYYNVTNTMMLGEVPGIEGNGNVTINGTAILRFGGGYPVEVVFRYTLKTVSEQGGVRITNIVTAVERIEFQEIKTGKGT</sequence>
<dbReference type="HOGENOM" id="CLU_1105253_0_0_2"/>
<feature type="compositionally biased region" description="Low complexity" evidence="1">
    <location>
        <begin position="26"/>
        <end position="39"/>
    </location>
</feature>
<dbReference type="RefSeq" id="WP_042691492.1">
    <property type="nucleotide sequence ID" value="NZ_CP007264.1"/>
</dbReference>
<accession>W8P2X2</accession>
<dbReference type="AlphaFoldDB" id="W8P2X2"/>
<protein>
    <submittedName>
        <fullName evidence="2">Uncharacterized protein</fullName>
    </submittedName>
</protein>
<dbReference type="GeneID" id="24957858"/>
<evidence type="ECO:0000313" key="2">
    <source>
        <dbReference type="EMBL" id="AHL23146.1"/>
    </source>
</evidence>
<feature type="region of interest" description="Disordered" evidence="1">
    <location>
        <begin position="22"/>
        <end position="41"/>
    </location>
</feature>
<dbReference type="eggNOG" id="arCOG10029">
    <property type="taxonomic scope" value="Archaea"/>
</dbReference>
<dbReference type="EMBL" id="CP007264">
    <property type="protein sequence ID" value="AHL23146.1"/>
    <property type="molecule type" value="Genomic_DNA"/>
</dbReference>
<name>W8P2X2_9EURY</name>
<dbReference type="Proteomes" id="UP000019434">
    <property type="component" value="Chromosome"/>
</dbReference>
<proteinExistence type="predicted"/>
<evidence type="ECO:0000256" key="1">
    <source>
        <dbReference type="SAM" id="MobiDB-lite"/>
    </source>
</evidence>
<gene>
    <name evidence="2" type="ORF">BD01_1538</name>
</gene>
<dbReference type="OrthoDB" id="101320at2157"/>
<dbReference type="PROSITE" id="PS51257">
    <property type="entry name" value="PROKAR_LIPOPROTEIN"/>
    <property type="match status" value="1"/>
</dbReference>
<reference evidence="2 3" key="1">
    <citation type="submission" date="2014-02" db="EMBL/GenBank/DDBJ databases">
        <title>Genome Sequence of an Hyperthermophilic Archaeon, Thermococcus nautili 30-1, producing viral vesicles.</title>
        <authorList>
            <person name="Oberto J."/>
            <person name="Gaudin M."/>
            <person name="Cossu M."/>
            <person name="Gorlas A."/>
            <person name="Slesarev A."/>
            <person name="Marguet E."/>
            <person name="Forterre P."/>
        </authorList>
    </citation>
    <scope>NUCLEOTIDE SEQUENCE [LARGE SCALE GENOMIC DNA]</scope>
    <source>
        <strain evidence="2 3">30-1</strain>
    </source>
</reference>
<organism evidence="2 3">
    <name type="scientific">Thermococcus nautili</name>
    <dbReference type="NCBI Taxonomy" id="195522"/>
    <lineage>
        <taxon>Archaea</taxon>
        <taxon>Methanobacteriati</taxon>
        <taxon>Methanobacteriota</taxon>
        <taxon>Thermococci</taxon>
        <taxon>Thermococcales</taxon>
        <taxon>Thermococcaceae</taxon>
        <taxon>Thermococcus</taxon>
    </lineage>
</organism>
<dbReference type="STRING" id="195522.BD01_1538"/>
<keyword evidence="3" id="KW-1185">Reference proteome</keyword>
<dbReference type="KEGG" id="tnu:BD01_1538"/>
<evidence type="ECO:0000313" key="3">
    <source>
        <dbReference type="Proteomes" id="UP000019434"/>
    </source>
</evidence>